<evidence type="ECO:0000259" key="2">
    <source>
        <dbReference type="Pfam" id="PF08240"/>
    </source>
</evidence>
<dbReference type="InterPro" id="IPR036291">
    <property type="entry name" value="NAD(P)-bd_dom_sf"/>
</dbReference>
<dbReference type="Gene3D" id="3.90.180.10">
    <property type="entry name" value="Medium-chain alcohol dehydrogenases, catalytic domain"/>
    <property type="match status" value="1"/>
</dbReference>
<dbReference type="InterPro" id="IPR011032">
    <property type="entry name" value="GroES-like_sf"/>
</dbReference>
<dbReference type="AlphaFoldDB" id="A0A6A4GPT9"/>
<dbReference type="PANTHER" id="PTHR43677:SF4">
    <property type="entry name" value="QUINONE OXIDOREDUCTASE-LIKE PROTEIN 2"/>
    <property type="match status" value="1"/>
</dbReference>
<dbReference type="InterPro" id="IPR013154">
    <property type="entry name" value="ADH-like_N"/>
</dbReference>
<dbReference type="CDD" id="cd05188">
    <property type="entry name" value="MDR"/>
    <property type="match status" value="1"/>
</dbReference>
<dbReference type="InterPro" id="IPR051397">
    <property type="entry name" value="Zn-ADH-like_protein"/>
</dbReference>
<evidence type="ECO:0000259" key="1">
    <source>
        <dbReference type="Pfam" id="PF00107"/>
    </source>
</evidence>
<name>A0A6A4GPT9_9AGAR</name>
<gene>
    <name evidence="3" type="ORF">BT96DRAFT_1080477</name>
</gene>
<evidence type="ECO:0000313" key="3">
    <source>
        <dbReference type="EMBL" id="KAE9387310.1"/>
    </source>
</evidence>
<dbReference type="InterPro" id="IPR013149">
    <property type="entry name" value="ADH-like_C"/>
</dbReference>
<dbReference type="Pfam" id="PF00107">
    <property type="entry name" value="ADH_zinc_N"/>
    <property type="match status" value="1"/>
</dbReference>
<dbReference type="GO" id="GO:0016491">
    <property type="term" value="F:oxidoreductase activity"/>
    <property type="evidence" value="ECO:0007669"/>
    <property type="project" value="TreeGrafter"/>
</dbReference>
<dbReference type="SUPFAM" id="SSF50129">
    <property type="entry name" value="GroES-like"/>
    <property type="match status" value="1"/>
</dbReference>
<dbReference type="Gene3D" id="3.40.50.720">
    <property type="entry name" value="NAD(P)-binding Rossmann-like Domain"/>
    <property type="match status" value="1"/>
</dbReference>
<dbReference type="PANTHER" id="PTHR43677">
    <property type="entry name" value="SHORT-CHAIN DEHYDROGENASE/REDUCTASE"/>
    <property type="match status" value="1"/>
</dbReference>
<accession>A0A6A4GPT9</accession>
<dbReference type="GO" id="GO:0005739">
    <property type="term" value="C:mitochondrion"/>
    <property type="evidence" value="ECO:0007669"/>
    <property type="project" value="TreeGrafter"/>
</dbReference>
<feature type="domain" description="Alcohol dehydrogenase-like N-terminal" evidence="2">
    <location>
        <begin position="32"/>
        <end position="147"/>
    </location>
</feature>
<dbReference type="EMBL" id="ML769809">
    <property type="protein sequence ID" value="KAE9387310.1"/>
    <property type="molecule type" value="Genomic_DNA"/>
</dbReference>
<keyword evidence="4" id="KW-1185">Reference proteome</keyword>
<proteinExistence type="predicted"/>
<organism evidence="3 4">
    <name type="scientific">Gymnopus androsaceus JB14</name>
    <dbReference type="NCBI Taxonomy" id="1447944"/>
    <lineage>
        <taxon>Eukaryota</taxon>
        <taxon>Fungi</taxon>
        <taxon>Dikarya</taxon>
        <taxon>Basidiomycota</taxon>
        <taxon>Agaricomycotina</taxon>
        <taxon>Agaricomycetes</taxon>
        <taxon>Agaricomycetidae</taxon>
        <taxon>Agaricales</taxon>
        <taxon>Marasmiineae</taxon>
        <taxon>Omphalotaceae</taxon>
        <taxon>Gymnopus</taxon>
    </lineage>
</organism>
<dbReference type="OrthoDB" id="203908at2759"/>
<sequence>MSSQLPETHRALELISTEEPLQVKTFQTPQPGPGNAVVRVLAANVISYSGDIYNGKRQYPFPKPFVPGSNAIGRVAAVGPDATTLTPGQLVLLDCTIRGRDDPSAAILSGIIEGFTEGSRKLMHGEWRNSSYAEYTKFPLENCIPLNEQHLLGSPSAGGLGYAAEDLCQISRFLVPYGGLDDIGLKPGETIIVAPATGQFGGGAVRVALAMGASRVIAMGRNEAALKQLSALSDRVVTVKITGNEQADAEALEKLGPAEVFFDISPPMAAGSTHFKSAIAALGHSGRISLMGGVRADLSFLYSDFMHRNLSMKGTWMYSRAQILNFIKLIDSGLLPLGQKAGLTVRGKFGLEEWKEAFEVASLAGTEGTVVIAP</sequence>
<evidence type="ECO:0000313" key="4">
    <source>
        <dbReference type="Proteomes" id="UP000799118"/>
    </source>
</evidence>
<dbReference type="Pfam" id="PF08240">
    <property type="entry name" value="ADH_N"/>
    <property type="match status" value="1"/>
</dbReference>
<dbReference type="Proteomes" id="UP000799118">
    <property type="component" value="Unassembled WGS sequence"/>
</dbReference>
<dbReference type="SUPFAM" id="SSF51735">
    <property type="entry name" value="NAD(P)-binding Rossmann-fold domains"/>
    <property type="match status" value="1"/>
</dbReference>
<feature type="domain" description="Alcohol dehydrogenase-like C-terminal" evidence="1">
    <location>
        <begin position="201"/>
        <end position="331"/>
    </location>
</feature>
<reference evidence="3" key="1">
    <citation type="journal article" date="2019" name="Environ. Microbiol.">
        <title>Fungal ecological strategies reflected in gene transcription - a case study of two litter decomposers.</title>
        <authorList>
            <person name="Barbi F."/>
            <person name="Kohler A."/>
            <person name="Barry K."/>
            <person name="Baskaran P."/>
            <person name="Daum C."/>
            <person name="Fauchery L."/>
            <person name="Ihrmark K."/>
            <person name="Kuo A."/>
            <person name="LaButti K."/>
            <person name="Lipzen A."/>
            <person name="Morin E."/>
            <person name="Grigoriev I.V."/>
            <person name="Henrissat B."/>
            <person name="Lindahl B."/>
            <person name="Martin F."/>
        </authorList>
    </citation>
    <scope>NUCLEOTIDE SEQUENCE</scope>
    <source>
        <strain evidence="3">JB14</strain>
    </source>
</reference>
<protein>
    <submittedName>
        <fullName evidence="3">GroES-like protein</fullName>
    </submittedName>
</protein>